<dbReference type="Proteomes" id="UP000246740">
    <property type="component" value="Unassembled WGS sequence"/>
</dbReference>
<dbReference type="GO" id="GO:2000045">
    <property type="term" value="P:regulation of G1/S transition of mitotic cell cycle"/>
    <property type="evidence" value="ECO:0007669"/>
    <property type="project" value="TreeGrafter"/>
</dbReference>
<dbReference type="Gene3D" id="1.20.120.180">
    <property type="entry name" value="Proteasome activator pa28, C-terminal domain"/>
    <property type="match status" value="1"/>
</dbReference>
<dbReference type="Pfam" id="PF02252">
    <property type="entry name" value="PA28_C"/>
    <property type="match status" value="1"/>
</dbReference>
<dbReference type="EMBL" id="KZ819216">
    <property type="protein sequence ID" value="PWY97178.1"/>
    <property type="molecule type" value="Genomic_DNA"/>
</dbReference>
<name>A0A317XI64_9BASI</name>
<evidence type="ECO:0000313" key="5">
    <source>
        <dbReference type="EMBL" id="PWY97178.1"/>
    </source>
</evidence>
<dbReference type="InterPro" id="IPR036252">
    <property type="entry name" value="Proteasome_activ_sf"/>
</dbReference>
<dbReference type="InterPro" id="IPR009077">
    <property type="entry name" value="Proteasome_activ_PA28"/>
</dbReference>
<dbReference type="GO" id="GO:0061136">
    <property type="term" value="P:regulation of proteasomal protein catabolic process"/>
    <property type="evidence" value="ECO:0007669"/>
    <property type="project" value="TreeGrafter"/>
</dbReference>
<evidence type="ECO:0000256" key="1">
    <source>
        <dbReference type="ARBA" id="ARBA00005883"/>
    </source>
</evidence>
<evidence type="ECO:0000256" key="3">
    <source>
        <dbReference type="SAM" id="MobiDB-lite"/>
    </source>
</evidence>
<organism evidence="5 6">
    <name type="scientific">Testicularia cyperi</name>
    <dbReference type="NCBI Taxonomy" id="1882483"/>
    <lineage>
        <taxon>Eukaryota</taxon>
        <taxon>Fungi</taxon>
        <taxon>Dikarya</taxon>
        <taxon>Basidiomycota</taxon>
        <taxon>Ustilaginomycotina</taxon>
        <taxon>Ustilaginomycetes</taxon>
        <taxon>Ustilaginales</taxon>
        <taxon>Anthracoideaceae</taxon>
        <taxon>Testicularia</taxon>
    </lineage>
</organism>
<evidence type="ECO:0000313" key="6">
    <source>
        <dbReference type="Proteomes" id="UP000246740"/>
    </source>
</evidence>
<dbReference type="OrthoDB" id="6591885at2759"/>
<dbReference type="InParanoid" id="A0A317XI64"/>
<dbReference type="FunFam" id="1.20.120.180:FF:000002">
    <property type="entry name" value="Proteasome activator complex subunit 1"/>
    <property type="match status" value="1"/>
</dbReference>
<sequence length="279" mass="30761">MSSAVRLQFDQSTTDAIEVWQEGIRAKAVDIIQTRLPAKILSLNQKIAKIDEDKANVLSKTNYFDTSALDVDTNVYEPSSGHGDAGVDAAPSSSKKRKTTDSSAGVNGSSAASNDAGSGSSSDSDSHVFRGVVKASEYFANTFEELRAEWDELVELMDALKMYINLQMPQIEDGDTFGVSVQEEALNEVVRTQDAAYNLLATPITFHTTRGDLAAKLVRYPGIQDYREALREHDRKTIYRLRMQITDVRNMYAVVFDILKKNIAKISKPKSGNQMGSYG</sequence>
<keyword evidence="6" id="KW-1185">Reference proteome</keyword>
<feature type="domain" description="Proteasome activator PA28 C-terminal" evidence="4">
    <location>
        <begin position="133"/>
        <end position="274"/>
    </location>
</feature>
<proteinExistence type="inferred from homology"/>
<reference evidence="5 6" key="1">
    <citation type="journal article" date="2018" name="Mol. Biol. Evol.">
        <title>Broad Genomic Sampling Reveals a Smut Pathogenic Ancestry of the Fungal Clade Ustilaginomycotina.</title>
        <authorList>
            <person name="Kijpornyongpan T."/>
            <person name="Mondo S.J."/>
            <person name="Barry K."/>
            <person name="Sandor L."/>
            <person name="Lee J."/>
            <person name="Lipzen A."/>
            <person name="Pangilinan J."/>
            <person name="LaButti K."/>
            <person name="Hainaut M."/>
            <person name="Henrissat B."/>
            <person name="Grigoriev I.V."/>
            <person name="Spatafora J.W."/>
            <person name="Aime M.C."/>
        </authorList>
    </citation>
    <scope>NUCLEOTIDE SEQUENCE [LARGE SCALE GENOMIC DNA]</scope>
    <source>
        <strain evidence="5 6">MCA 3645</strain>
    </source>
</reference>
<protein>
    <submittedName>
        <fullName evidence="5">Proteasome activator pa28, REG alpha/beta subunit</fullName>
    </submittedName>
</protein>
<dbReference type="GO" id="GO:0061133">
    <property type="term" value="F:endopeptidase activator activity"/>
    <property type="evidence" value="ECO:0007669"/>
    <property type="project" value="TreeGrafter"/>
</dbReference>
<accession>A0A317XI64</accession>
<comment type="similarity">
    <text evidence="1">Belongs to the PA28 family.</text>
</comment>
<dbReference type="InterPro" id="IPR003186">
    <property type="entry name" value="PA28_C"/>
</dbReference>
<dbReference type="SUPFAM" id="SSF47216">
    <property type="entry name" value="Proteasome activator"/>
    <property type="match status" value="1"/>
</dbReference>
<dbReference type="GO" id="GO:0008537">
    <property type="term" value="C:proteasome activator complex"/>
    <property type="evidence" value="ECO:0007669"/>
    <property type="project" value="InterPro"/>
</dbReference>
<feature type="compositionally biased region" description="Low complexity" evidence="3">
    <location>
        <begin position="101"/>
        <end position="123"/>
    </location>
</feature>
<evidence type="ECO:0000256" key="2">
    <source>
        <dbReference type="ARBA" id="ARBA00022942"/>
    </source>
</evidence>
<keyword evidence="2 5" id="KW-0647">Proteasome</keyword>
<dbReference type="GO" id="GO:0005654">
    <property type="term" value="C:nucleoplasm"/>
    <property type="evidence" value="ECO:0007669"/>
    <property type="project" value="TreeGrafter"/>
</dbReference>
<dbReference type="AlphaFoldDB" id="A0A317XI64"/>
<dbReference type="GO" id="GO:0005737">
    <property type="term" value="C:cytoplasm"/>
    <property type="evidence" value="ECO:0007669"/>
    <property type="project" value="TreeGrafter"/>
</dbReference>
<dbReference type="PANTHER" id="PTHR10660">
    <property type="entry name" value="PROTEASOME REGULATOR PA28"/>
    <property type="match status" value="1"/>
</dbReference>
<evidence type="ECO:0000259" key="4">
    <source>
        <dbReference type="Pfam" id="PF02252"/>
    </source>
</evidence>
<dbReference type="InterPro" id="IPR036997">
    <property type="entry name" value="PA28_C_sf"/>
</dbReference>
<feature type="region of interest" description="Disordered" evidence="3">
    <location>
        <begin position="75"/>
        <end position="126"/>
    </location>
</feature>
<dbReference type="PANTHER" id="PTHR10660:SF2">
    <property type="entry name" value="LD45860P"/>
    <property type="match status" value="1"/>
</dbReference>
<gene>
    <name evidence="5" type="ORF">BCV70DRAFT_71279</name>
</gene>
<dbReference type="STRING" id="1882483.A0A317XI64"/>